<feature type="transmembrane region" description="Helical" evidence="7">
    <location>
        <begin position="281"/>
        <end position="303"/>
    </location>
</feature>
<dbReference type="InterPro" id="IPR000515">
    <property type="entry name" value="MetI-like"/>
</dbReference>
<organism evidence="10 11">
    <name type="scientific">Rhizobium lusitanum</name>
    <dbReference type="NCBI Taxonomy" id="293958"/>
    <lineage>
        <taxon>Bacteria</taxon>
        <taxon>Pseudomonadati</taxon>
        <taxon>Pseudomonadota</taxon>
        <taxon>Alphaproteobacteria</taxon>
        <taxon>Hyphomicrobiales</taxon>
        <taxon>Rhizobiaceae</taxon>
        <taxon>Rhizobium/Agrobacterium group</taxon>
        <taxon>Rhizobium</taxon>
    </lineage>
</organism>
<evidence type="ECO:0000313" key="11">
    <source>
        <dbReference type="Proteomes" id="UP000483035"/>
    </source>
</evidence>
<evidence type="ECO:0000313" key="10">
    <source>
        <dbReference type="EMBL" id="NEI73649.1"/>
    </source>
</evidence>
<sequence>MSTISVHGTASPSLKAARGDAARERRGTFLLLGPALVFLTLLSIWPFAYLIYASFTSYQLAIPIPIEWVGIDNFTKTLSNPRFWSSLSITLVFALIAVPLQIAIGLALALLLNGVVRGREIYASLFLIPMMVAPIIVGFSWNLFLNPIYGPLNSFLKSFGFDPPAWAQSSSWALPTLVLVDTWQWTPFVMVVLLAGLNSIPRRVYEAARVDGSNAWQTFAHIVLPMLFPYITVALVLRFIDSFRVFDIIYILTRGGPGTVTQNLAYYTYDMGFGRFEFGTAGALSIVQLVLLTAGTMTILGFAKRRDKAPAPAKPLRPTVIGQSQSAPQGRVK</sequence>
<feature type="domain" description="ABC transmembrane type-1" evidence="9">
    <location>
        <begin position="87"/>
        <end position="299"/>
    </location>
</feature>
<dbReference type="InterPro" id="IPR035906">
    <property type="entry name" value="MetI-like_sf"/>
</dbReference>
<evidence type="ECO:0000256" key="8">
    <source>
        <dbReference type="SAM" id="MobiDB-lite"/>
    </source>
</evidence>
<comment type="similarity">
    <text evidence="7">Belongs to the binding-protein-dependent transport system permease family.</text>
</comment>
<feature type="region of interest" description="Disordered" evidence="8">
    <location>
        <begin position="309"/>
        <end position="333"/>
    </location>
</feature>
<dbReference type="Gene3D" id="1.10.3720.10">
    <property type="entry name" value="MetI-like"/>
    <property type="match status" value="1"/>
</dbReference>
<feature type="compositionally biased region" description="Polar residues" evidence="8">
    <location>
        <begin position="321"/>
        <end position="333"/>
    </location>
</feature>
<dbReference type="PANTHER" id="PTHR43005">
    <property type="entry name" value="BLR7065 PROTEIN"/>
    <property type="match status" value="1"/>
</dbReference>
<keyword evidence="6 7" id="KW-0472">Membrane</keyword>
<evidence type="ECO:0000256" key="4">
    <source>
        <dbReference type="ARBA" id="ARBA00022692"/>
    </source>
</evidence>
<dbReference type="RefSeq" id="WP_163992171.1">
    <property type="nucleotide sequence ID" value="NZ_WUEY01000020.1"/>
</dbReference>
<evidence type="ECO:0000256" key="5">
    <source>
        <dbReference type="ARBA" id="ARBA00022989"/>
    </source>
</evidence>
<feature type="transmembrane region" description="Helical" evidence="7">
    <location>
        <begin position="172"/>
        <end position="197"/>
    </location>
</feature>
<dbReference type="PROSITE" id="PS50928">
    <property type="entry name" value="ABC_TM1"/>
    <property type="match status" value="1"/>
</dbReference>
<dbReference type="PANTHER" id="PTHR43005:SF1">
    <property type="entry name" value="SPERMIDINE_PUTRESCINE TRANSPORT SYSTEM PERMEASE PROTEIN"/>
    <property type="match status" value="1"/>
</dbReference>
<dbReference type="GO" id="GO:0055085">
    <property type="term" value="P:transmembrane transport"/>
    <property type="evidence" value="ECO:0007669"/>
    <property type="project" value="InterPro"/>
</dbReference>
<accession>A0A6L9UE83</accession>
<evidence type="ECO:0000256" key="3">
    <source>
        <dbReference type="ARBA" id="ARBA00022475"/>
    </source>
</evidence>
<evidence type="ECO:0000256" key="1">
    <source>
        <dbReference type="ARBA" id="ARBA00004651"/>
    </source>
</evidence>
<proteinExistence type="inferred from homology"/>
<protein>
    <submittedName>
        <fullName evidence="10">ABC transporter permease subunit</fullName>
    </submittedName>
</protein>
<comment type="caution">
    <text evidence="10">The sequence shown here is derived from an EMBL/GenBank/DDBJ whole genome shotgun (WGS) entry which is preliminary data.</text>
</comment>
<feature type="transmembrane region" description="Helical" evidence="7">
    <location>
        <begin position="28"/>
        <end position="52"/>
    </location>
</feature>
<evidence type="ECO:0000259" key="9">
    <source>
        <dbReference type="PROSITE" id="PS50928"/>
    </source>
</evidence>
<keyword evidence="4 7" id="KW-0812">Transmembrane</keyword>
<name>A0A6L9UE83_9HYPH</name>
<evidence type="ECO:0000256" key="6">
    <source>
        <dbReference type="ARBA" id="ARBA00023136"/>
    </source>
</evidence>
<dbReference type="GO" id="GO:0005886">
    <property type="term" value="C:plasma membrane"/>
    <property type="evidence" value="ECO:0007669"/>
    <property type="project" value="UniProtKB-SubCell"/>
</dbReference>
<evidence type="ECO:0000256" key="2">
    <source>
        <dbReference type="ARBA" id="ARBA00022448"/>
    </source>
</evidence>
<feature type="transmembrane region" description="Helical" evidence="7">
    <location>
        <begin position="218"/>
        <end position="240"/>
    </location>
</feature>
<feature type="transmembrane region" description="Helical" evidence="7">
    <location>
        <begin position="124"/>
        <end position="144"/>
    </location>
</feature>
<dbReference type="EMBL" id="WUEY01000020">
    <property type="protein sequence ID" value="NEI73649.1"/>
    <property type="molecule type" value="Genomic_DNA"/>
</dbReference>
<keyword evidence="3" id="KW-1003">Cell membrane</keyword>
<keyword evidence="5 7" id="KW-1133">Transmembrane helix</keyword>
<dbReference type="Pfam" id="PF00528">
    <property type="entry name" value="BPD_transp_1"/>
    <property type="match status" value="1"/>
</dbReference>
<keyword evidence="2 7" id="KW-0813">Transport</keyword>
<feature type="transmembrane region" description="Helical" evidence="7">
    <location>
        <begin position="83"/>
        <end position="112"/>
    </location>
</feature>
<gene>
    <name evidence="10" type="ORF">GR212_29275</name>
</gene>
<comment type="subcellular location">
    <subcellularLocation>
        <location evidence="1 7">Cell membrane</location>
        <topology evidence="1 7">Multi-pass membrane protein</topology>
    </subcellularLocation>
</comment>
<dbReference type="CDD" id="cd06261">
    <property type="entry name" value="TM_PBP2"/>
    <property type="match status" value="1"/>
</dbReference>
<dbReference type="Proteomes" id="UP000483035">
    <property type="component" value="Unassembled WGS sequence"/>
</dbReference>
<reference evidence="10 11" key="1">
    <citation type="submission" date="2019-12" db="EMBL/GenBank/DDBJ databases">
        <title>Rhizobium genotypes associated with high levels of biological nitrogen fixation by grain legumes in a temperate-maritime cropping system.</title>
        <authorList>
            <person name="Maluk M."/>
            <person name="Francesc Ferrando Molina F."/>
            <person name="Lopez Del Egido L."/>
            <person name="Lafos M."/>
            <person name="Langarica-Fuentes A."/>
            <person name="Gebre Yohannes G."/>
            <person name="Young M.W."/>
            <person name="Martin P."/>
            <person name="Gantlett R."/>
            <person name="Kenicer G."/>
            <person name="Hawes C."/>
            <person name="Begg G.S."/>
            <person name="Quilliam R.S."/>
            <person name="Squire G.R."/>
            <person name="Poole P.S."/>
            <person name="Young P.W."/>
            <person name="Iannetta P.M."/>
            <person name="James E.K."/>
        </authorList>
    </citation>
    <scope>NUCLEOTIDE SEQUENCE [LARGE SCALE GENOMIC DNA]</scope>
    <source>
        <strain evidence="10 11">JHI1118</strain>
    </source>
</reference>
<evidence type="ECO:0000256" key="7">
    <source>
        <dbReference type="RuleBase" id="RU363032"/>
    </source>
</evidence>
<dbReference type="SUPFAM" id="SSF161098">
    <property type="entry name" value="MetI-like"/>
    <property type="match status" value="1"/>
</dbReference>
<dbReference type="AlphaFoldDB" id="A0A6L9UE83"/>